<dbReference type="InterPro" id="IPR011109">
    <property type="entry name" value="DNA_bind_recombinase_dom"/>
</dbReference>
<dbReference type="Pfam" id="PF07508">
    <property type="entry name" value="Recombinase"/>
    <property type="match status" value="1"/>
</dbReference>
<dbReference type="Proteomes" id="UP000620147">
    <property type="component" value="Unassembled WGS sequence"/>
</dbReference>
<dbReference type="RefSeq" id="WP_188885818.1">
    <property type="nucleotide sequence ID" value="NZ_BLYJ01000031.1"/>
</dbReference>
<reference evidence="3 4" key="1">
    <citation type="submission" date="2020-06" db="EMBL/GenBank/DDBJ databases">
        <title>Characterization of fructooligosaccharide metabolism and fructooligosaccharide-degrading enzymes in human commensal butyrate producers.</title>
        <authorList>
            <person name="Tanno H."/>
            <person name="Fujii T."/>
            <person name="Hirano K."/>
            <person name="Maeno S."/>
            <person name="Tonozuka T."/>
            <person name="Sakamoto M."/>
            <person name="Ohkuma M."/>
            <person name="Tochio T."/>
            <person name="Endo A."/>
        </authorList>
    </citation>
    <scope>NUCLEOTIDE SEQUENCE [LARGE SCALE GENOMIC DNA]</scope>
    <source>
        <strain evidence="3 4">JCM 31056</strain>
    </source>
</reference>
<dbReference type="Pfam" id="PF13408">
    <property type="entry name" value="Zn_ribbon_recom"/>
    <property type="match status" value="1"/>
</dbReference>
<dbReference type="Pfam" id="PF00239">
    <property type="entry name" value="Resolvase"/>
    <property type="match status" value="1"/>
</dbReference>
<dbReference type="SUPFAM" id="SSF53041">
    <property type="entry name" value="Resolvase-like"/>
    <property type="match status" value="1"/>
</dbReference>
<dbReference type="InterPro" id="IPR006119">
    <property type="entry name" value="Resolv_N"/>
</dbReference>
<feature type="domain" description="Resolvase/invertase-type recombinase catalytic" evidence="1">
    <location>
        <begin position="7"/>
        <end position="161"/>
    </location>
</feature>
<comment type="caution">
    <text evidence="3">The sequence shown here is derived from an EMBL/GenBank/DDBJ whole genome shotgun (WGS) entry which is preliminary data.</text>
</comment>
<gene>
    <name evidence="3" type="ORF">BUFA31_21610</name>
</gene>
<evidence type="ECO:0000313" key="3">
    <source>
        <dbReference type="EMBL" id="GFO88997.1"/>
    </source>
</evidence>
<dbReference type="InterPro" id="IPR025827">
    <property type="entry name" value="Zn_ribbon_recom_dom"/>
</dbReference>
<keyword evidence="4" id="KW-1185">Reference proteome</keyword>
<feature type="domain" description="Recombinase" evidence="2">
    <location>
        <begin position="162"/>
        <end position="306"/>
    </location>
</feature>
<organism evidence="3 4">
    <name type="scientific">Butyricicoccus faecihominis</name>
    <dbReference type="NCBI Taxonomy" id="1712515"/>
    <lineage>
        <taxon>Bacteria</taxon>
        <taxon>Bacillati</taxon>
        <taxon>Bacillota</taxon>
        <taxon>Clostridia</taxon>
        <taxon>Eubacteriales</taxon>
        <taxon>Butyricicoccaceae</taxon>
        <taxon>Butyricicoccus</taxon>
    </lineage>
</organism>
<dbReference type="SMART" id="SM00857">
    <property type="entry name" value="Resolvase"/>
    <property type="match status" value="1"/>
</dbReference>
<dbReference type="PROSITE" id="PS51736">
    <property type="entry name" value="RECOMBINASES_3"/>
    <property type="match status" value="1"/>
</dbReference>
<accession>A0ABQ1E1Z7</accession>
<proteinExistence type="predicted"/>
<dbReference type="Pfam" id="PF14287">
    <property type="entry name" value="DUF4368"/>
    <property type="match status" value="1"/>
</dbReference>
<dbReference type="PANTHER" id="PTHR30461:SF23">
    <property type="entry name" value="DNA RECOMBINASE-RELATED"/>
    <property type="match status" value="1"/>
</dbReference>
<evidence type="ECO:0000313" key="4">
    <source>
        <dbReference type="Proteomes" id="UP000620147"/>
    </source>
</evidence>
<evidence type="ECO:0000259" key="1">
    <source>
        <dbReference type="PROSITE" id="PS51736"/>
    </source>
</evidence>
<dbReference type="EMBL" id="BLYJ01000031">
    <property type="protein sequence ID" value="GFO88997.1"/>
    <property type="molecule type" value="Genomic_DNA"/>
</dbReference>
<dbReference type="InterPro" id="IPR036162">
    <property type="entry name" value="Resolvase-like_N_sf"/>
</dbReference>
<evidence type="ECO:0000259" key="2">
    <source>
        <dbReference type="PROSITE" id="PS51737"/>
    </source>
</evidence>
<dbReference type="Gene3D" id="3.90.1750.20">
    <property type="entry name" value="Putative Large Serine Recombinase, Chain B, Domain 2"/>
    <property type="match status" value="1"/>
</dbReference>
<dbReference type="InterPro" id="IPR025378">
    <property type="entry name" value="DUF4368"/>
</dbReference>
<dbReference type="InterPro" id="IPR050639">
    <property type="entry name" value="SSR_resolvase"/>
</dbReference>
<dbReference type="PANTHER" id="PTHR30461">
    <property type="entry name" value="DNA-INVERTASE FROM LAMBDOID PROPHAGE"/>
    <property type="match status" value="1"/>
</dbReference>
<dbReference type="InterPro" id="IPR038109">
    <property type="entry name" value="DNA_bind_recomb_sf"/>
</dbReference>
<name>A0ABQ1E1Z7_9FIRM</name>
<dbReference type="PROSITE" id="PS51737">
    <property type="entry name" value="RECOMBINASE_DNA_BIND"/>
    <property type="match status" value="1"/>
</dbReference>
<dbReference type="Gene3D" id="3.40.50.1390">
    <property type="entry name" value="Resolvase, N-terminal catalytic domain"/>
    <property type="match status" value="1"/>
</dbReference>
<protein>
    <submittedName>
        <fullName evidence="3">Resolvase</fullName>
    </submittedName>
</protein>
<sequence>MTNHLKLADSYLRLSDEEKKYGNESESITNQREIIRDYCKKQGIIIVSEFVDDGYSGGNFERPGFQAMLNHLAAGKANTVITKDLSRLGRDMTESSYYAERFFPEHGIHYLAPGNDFDSMGDNLMAPFQFAMNDVYLRDTSRKVKQTLDMKRKKGKYAACPPYGYRKAERTTDQLVPDENTAPVVQRIFALAAEGQSCRSIAKQLNEDGICPPLKYRVEFRDNFTDRGAARASEFWNYTTVKRILRNRVYLGHTILGKTRKVNVKSKKKLPVPKEDWAITENTHEPLVTQQQFDLAEHFLSENTKANAANPSFRHSIFGGIAYCAHCGAAMCSGGSVYKGERKKYWYLVCNNLANRTINRCQHGARIKYEDLLEIVRCDLNALLSFDEAEIEQITQEAIRQANASLGVENKEQTLADIETKSKRIIKMIERAYRDNAVGNLSDDLLDEMMERFGKERQALEEQRQKLLTDTSEDQSIRNAYTLFFDIAKRYSHIEKLDRDILHTFVERIEIGEKILPKGQKIASPRTSYRQSIRIFYRFIGEMNGEAIREVNKAVNL</sequence>